<gene>
    <name evidence="2" type="primary">PEX19</name>
    <name evidence="2" type="ORF">H4R26_004706</name>
</gene>
<name>A0A9W8BEC9_9FUNG</name>
<evidence type="ECO:0000256" key="1">
    <source>
        <dbReference type="SAM" id="MobiDB-lite"/>
    </source>
</evidence>
<dbReference type="Gene3D" id="1.20.120.900">
    <property type="entry name" value="Pex19, mPTS binding domain"/>
    <property type="match status" value="1"/>
</dbReference>
<evidence type="ECO:0000313" key="3">
    <source>
        <dbReference type="Proteomes" id="UP001150907"/>
    </source>
</evidence>
<protein>
    <submittedName>
        <fullName evidence="2">Peroxisome chaperone and import receptor</fullName>
    </submittedName>
</protein>
<dbReference type="EMBL" id="JANBQF010000561">
    <property type="protein sequence ID" value="KAJ2000246.1"/>
    <property type="molecule type" value="Genomic_DNA"/>
</dbReference>
<reference evidence="2" key="1">
    <citation type="submission" date="2022-07" db="EMBL/GenBank/DDBJ databases">
        <title>Phylogenomic reconstructions and comparative analyses of Kickxellomycotina fungi.</title>
        <authorList>
            <person name="Reynolds N.K."/>
            <person name="Stajich J.E."/>
            <person name="Barry K."/>
            <person name="Grigoriev I.V."/>
            <person name="Crous P."/>
            <person name="Smith M.E."/>
        </authorList>
    </citation>
    <scope>NUCLEOTIDE SEQUENCE</scope>
    <source>
        <strain evidence="2">IMI 214461</strain>
    </source>
</reference>
<dbReference type="PANTHER" id="PTHR12774:SF2">
    <property type="entry name" value="PEROXISOMAL BIOGENESIS FACTOR 19"/>
    <property type="match status" value="1"/>
</dbReference>
<dbReference type="GO" id="GO:0033328">
    <property type="term" value="F:peroxisome membrane targeting sequence binding"/>
    <property type="evidence" value="ECO:0007669"/>
    <property type="project" value="TreeGrafter"/>
</dbReference>
<dbReference type="GO" id="GO:0005778">
    <property type="term" value="C:peroxisomal membrane"/>
    <property type="evidence" value="ECO:0007669"/>
    <property type="project" value="TreeGrafter"/>
</dbReference>
<dbReference type="Pfam" id="PF04614">
    <property type="entry name" value="Pex19"/>
    <property type="match status" value="1"/>
</dbReference>
<dbReference type="AlphaFoldDB" id="A0A9W8BEC9"/>
<evidence type="ECO:0000313" key="2">
    <source>
        <dbReference type="EMBL" id="KAJ2000246.1"/>
    </source>
</evidence>
<feature type="region of interest" description="Disordered" evidence="1">
    <location>
        <begin position="80"/>
        <end position="168"/>
    </location>
</feature>
<keyword evidence="2" id="KW-0675">Receptor</keyword>
<dbReference type="PANTHER" id="PTHR12774">
    <property type="entry name" value="PEROXISOMAL BIOGENESIS FACTOR 19"/>
    <property type="match status" value="1"/>
</dbReference>
<accession>A0A9W8BEC9</accession>
<dbReference type="OrthoDB" id="21292at2759"/>
<sequence length="308" mass="33132">MASATPPPPTDAELDELLDDAFEQFTVATPRPKAKKAPAPTESDGSGAVKAESAEAAPDGVEDEFTRQLAKSMEALLKDSSALTGAEGEGAGGDEMKTALDQLLKQMTSMQADLGVQAPAPADSSTDTPSAEQPSSSSFQNKIKATMDKLKESSDRADADTAAQGAAGDMGMMDELMRQMDQMGDDPQLDSLVDDVISQLMSKDVLQQPLKELDVEYPRYLEKNKDSLSAEDRARYEKQHSYVKQILALFAETTDGTANDPRIVELMQKMQDCGQPPNELLKILAPDMELDDKGDVKVPEAPPNCSVM</sequence>
<feature type="compositionally biased region" description="Pro residues" evidence="1">
    <location>
        <begin position="1"/>
        <end position="10"/>
    </location>
</feature>
<dbReference type="InterPro" id="IPR006708">
    <property type="entry name" value="Pex19"/>
</dbReference>
<dbReference type="Proteomes" id="UP001150907">
    <property type="component" value="Unassembled WGS sequence"/>
</dbReference>
<dbReference type="InterPro" id="IPR038322">
    <property type="entry name" value="Pex19_C_sf"/>
</dbReference>
<comment type="caution">
    <text evidence="2">The sequence shown here is derived from an EMBL/GenBank/DDBJ whole genome shotgun (WGS) entry which is preliminary data.</text>
</comment>
<proteinExistence type="predicted"/>
<feature type="compositionally biased region" description="Basic and acidic residues" evidence="1">
    <location>
        <begin position="145"/>
        <end position="159"/>
    </location>
</feature>
<dbReference type="GO" id="GO:0045046">
    <property type="term" value="P:protein import into peroxisome membrane"/>
    <property type="evidence" value="ECO:0007669"/>
    <property type="project" value="TreeGrafter"/>
</dbReference>
<feature type="compositionally biased region" description="Acidic residues" evidence="1">
    <location>
        <begin position="12"/>
        <end position="22"/>
    </location>
</feature>
<organism evidence="2 3">
    <name type="scientific">Coemansia thaxteri</name>
    <dbReference type="NCBI Taxonomy" id="2663907"/>
    <lineage>
        <taxon>Eukaryota</taxon>
        <taxon>Fungi</taxon>
        <taxon>Fungi incertae sedis</taxon>
        <taxon>Zoopagomycota</taxon>
        <taxon>Kickxellomycotina</taxon>
        <taxon>Kickxellomycetes</taxon>
        <taxon>Kickxellales</taxon>
        <taxon>Kickxellaceae</taxon>
        <taxon>Coemansia</taxon>
    </lineage>
</organism>
<keyword evidence="3" id="KW-1185">Reference proteome</keyword>
<feature type="compositionally biased region" description="Polar residues" evidence="1">
    <location>
        <begin position="123"/>
        <end position="143"/>
    </location>
</feature>
<feature type="region of interest" description="Disordered" evidence="1">
    <location>
        <begin position="1"/>
        <end position="68"/>
    </location>
</feature>